<feature type="compositionally biased region" description="Basic and acidic residues" evidence="1">
    <location>
        <begin position="299"/>
        <end position="325"/>
    </location>
</feature>
<feature type="region of interest" description="Disordered" evidence="1">
    <location>
        <begin position="393"/>
        <end position="438"/>
    </location>
</feature>
<dbReference type="EMBL" id="MVBO01000008">
    <property type="protein sequence ID" value="OZJ05965.1"/>
    <property type="molecule type" value="Genomic_DNA"/>
</dbReference>
<evidence type="ECO:0000256" key="1">
    <source>
        <dbReference type="SAM" id="MobiDB-lite"/>
    </source>
</evidence>
<accession>A0A261Y5R9</accession>
<dbReference type="InterPro" id="IPR000253">
    <property type="entry name" value="FHA_dom"/>
</dbReference>
<dbReference type="PANTHER" id="PTHR23106">
    <property type="entry name" value="ANGIOGENIC FACTOR WITH G PATCH AND FHA DOMAINS 1"/>
    <property type="match status" value="1"/>
</dbReference>
<feature type="compositionally biased region" description="Polar residues" evidence="1">
    <location>
        <begin position="326"/>
        <end position="336"/>
    </location>
</feature>
<sequence length="438" mass="49356">MERGQGYHIPRGFHPSADPMYYHHPVHDLWFDVSNGTVSRFDSRTSTYVNVVWREPAPRQESDRRYQRPQRPPTTYLSLRLVTKSSNLLAEGSLVMVDENGLTIGRDRAAGGYRLRLAEMETSKFHCQVFYGLVESEQRPNMPFASASRAAYQITDVGSQNGTFLNGDRLSETKTSSSPRELHHMDELTVGTTVFVVHLHESGFPCEACQVKQDNLISLDDGQIPSKRVESKEDDTEKAGSVSERGFQNSKEKRAALDRERRDELNRLKRKYAVNDENRPRKRRSSPPAAATANAEATPSDKIDQPRYVDRAKLRRWERPYKATESDSSPSQQQNYRTPRPSHSPSPAAPATSSLDTSNKGAKMLSKMGWKHGEALGTSHFGDQDDRLLEPLHATGNIGRGGIGTGSAGSIGKKEEELSDDWRERVRQKARDRFRSLE</sequence>
<proteinExistence type="predicted"/>
<feature type="compositionally biased region" description="Basic and acidic residues" evidence="1">
    <location>
        <begin position="412"/>
        <end position="438"/>
    </location>
</feature>
<feature type="compositionally biased region" description="Basic and acidic residues" evidence="1">
    <location>
        <begin position="227"/>
        <end position="238"/>
    </location>
</feature>
<evidence type="ECO:0000313" key="5">
    <source>
        <dbReference type="Proteomes" id="UP000242875"/>
    </source>
</evidence>
<feature type="compositionally biased region" description="Basic and acidic residues" evidence="1">
    <location>
        <begin position="250"/>
        <end position="279"/>
    </location>
</feature>
<feature type="compositionally biased region" description="Gly residues" evidence="1">
    <location>
        <begin position="398"/>
        <end position="409"/>
    </location>
</feature>
<dbReference type="PROSITE" id="PS50006">
    <property type="entry name" value="FHA_DOMAIN"/>
    <property type="match status" value="1"/>
</dbReference>
<gene>
    <name evidence="4" type="ORF">BZG36_01256</name>
</gene>
<feature type="compositionally biased region" description="Low complexity" evidence="1">
    <location>
        <begin position="286"/>
        <end position="298"/>
    </location>
</feature>
<protein>
    <recommendedName>
        <fullName evidence="6">G-patch domain-containing protein</fullName>
    </recommendedName>
</protein>
<organism evidence="4 5">
    <name type="scientific">Bifiguratus adelaidae</name>
    <dbReference type="NCBI Taxonomy" id="1938954"/>
    <lineage>
        <taxon>Eukaryota</taxon>
        <taxon>Fungi</taxon>
        <taxon>Fungi incertae sedis</taxon>
        <taxon>Mucoromycota</taxon>
        <taxon>Mucoromycotina</taxon>
        <taxon>Endogonomycetes</taxon>
        <taxon>Endogonales</taxon>
        <taxon>Endogonales incertae sedis</taxon>
        <taxon>Bifiguratus</taxon>
    </lineage>
</organism>
<evidence type="ECO:0008006" key="6">
    <source>
        <dbReference type="Google" id="ProtNLM"/>
    </source>
</evidence>
<keyword evidence="5" id="KW-1185">Reference proteome</keyword>
<comment type="caution">
    <text evidence="4">The sequence shown here is derived from an EMBL/GenBank/DDBJ whole genome shotgun (WGS) entry which is preliminary data.</text>
</comment>
<dbReference type="InterPro" id="IPR000467">
    <property type="entry name" value="G_patch_dom"/>
</dbReference>
<feature type="region of interest" description="Disordered" evidence="1">
    <location>
        <begin position="222"/>
        <end position="365"/>
    </location>
</feature>
<dbReference type="SUPFAM" id="SSF49879">
    <property type="entry name" value="SMAD/FHA domain"/>
    <property type="match status" value="1"/>
</dbReference>
<name>A0A261Y5R9_9FUNG</name>
<feature type="domain" description="FHA" evidence="2">
    <location>
        <begin position="102"/>
        <end position="170"/>
    </location>
</feature>
<dbReference type="Proteomes" id="UP000242875">
    <property type="component" value="Unassembled WGS sequence"/>
</dbReference>
<evidence type="ECO:0000259" key="2">
    <source>
        <dbReference type="PROSITE" id="PS50006"/>
    </source>
</evidence>
<dbReference type="PANTHER" id="PTHR23106:SF24">
    <property type="entry name" value="ANGIOGENIC FACTOR WITH G PATCH AND FHA DOMAINS 1"/>
    <property type="match status" value="1"/>
</dbReference>
<dbReference type="Gene3D" id="2.60.200.20">
    <property type="match status" value="1"/>
</dbReference>
<dbReference type="SMART" id="SM00443">
    <property type="entry name" value="G_patch"/>
    <property type="match status" value="1"/>
</dbReference>
<reference evidence="4 5" key="1">
    <citation type="journal article" date="2017" name="Mycologia">
        <title>Bifiguratus adelaidae, gen. et sp. nov., a new member of Mucoromycotina in endophytic and soil-dwelling habitats.</title>
        <authorList>
            <person name="Torres-Cruz T.J."/>
            <person name="Billingsley Tobias T.L."/>
            <person name="Almatruk M."/>
            <person name="Hesse C."/>
            <person name="Kuske C.R."/>
            <person name="Desiro A."/>
            <person name="Benucci G.M."/>
            <person name="Bonito G."/>
            <person name="Stajich J.E."/>
            <person name="Dunlap C."/>
            <person name="Arnold A.E."/>
            <person name="Porras-Alfaro A."/>
        </authorList>
    </citation>
    <scope>NUCLEOTIDE SEQUENCE [LARGE SCALE GENOMIC DNA]</scope>
    <source>
        <strain evidence="4 5">AZ0501</strain>
    </source>
</reference>
<dbReference type="AlphaFoldDB" id="A0A261Y5R9"/>
<dbReference type="Pfam" id="PF01585">
    <property type="entry name" value="G-patch"/>
    <property type="match status" value="1"/>
</dbReference>
<dbReference type="GO" id="GO:0003676">
    <property type="term" value="F:nucleic acid binding"/>
    <property type="evidence" value="ECO:0007669"/>
    <property type="project" value="InterPro"/>
</dbReference>
<evidence type="ECO:0000313" key="4">
    <source>
        <dbReference type="EMBL" id="OZJ05965.1"/>
    </source>
</evidence>
<dbReference type="InterPro" id="IPR008984">
    <property type="entry name" value="SMAD_FHA_dom_sf"/>
</dbReference>
<dbReference type="PROSITE" id="PS50174">
    <property type="entry name" value="G_PATCH"/>
    <property type="match status" value="1"/>
</dbReference>
<evidence type="ECO:0000259" key="3">
    <source>
        <dbReference type="PROSITE" id="PS50174"/>
    </source>
</evidence>
<dbReference type="Pfam" id="PF00498">
    <property type="entry name" value="FHA"/>
    <property type="match status" value="1"/>
</dbReference>
<feature type="domain" description="G-patch" evidence="3">
    <location>
        <begin position="357"/>
        <end position="408"/>
    </location>
</feature>
<dbReference type="OrthoDB" id="21470at2759"/>
<dbReference type="InterPro" id="IPR053027">
    <property type="entry name" value="AGGF1"/>
</dbReference>
<dbReference type="SMART" id="SM00240">
    <property type="entry name" value="FHA"/>
    <property type="match status" value="1"/>
</dbReference>